<evidence type="ECO:0000256" key="1">
    <source>
        <dbReference type="ARBA" id="ARBA00009716"/>
    </source>
</evidence>
<dbReference type="PATRIC" id="fig|187420.15.peg.77"/>
<keyword evidence="7" id="KW-0004">4Fe-4S</keyword>
<dbReference type="Pfam" id="PF12838">
    <property type="entry name" value="Fer4_7"/>
    <property type="match status" value="1"/>
</dbReference>
<keyword evidence="10" id="KW-1185">Reference proteome</keyword>
<proteinExistence type="inferred from homology"/>
<keyword evidence="7" id="KW-0479">Metal-binding</keyword>
<dbReference type="CDD" id="cd02808">
    <property type="entry name" value="GltS_FMN"/>
    <property type="match status" value="1"/>
</dbReference>
<feature type="binding site" evidence="7">
    <location>
        <position position="202"/>
    </location>
    <ligand>
        <name>[4Fe-4S] cluster</name>
        <dbReference type="ChEBI" id="CHEBI:49883"/>
        <label>2</label>
    </ligand>
</feature>
<organism evidence="9 10">
    <name type="scientific">Methanothermobacter thermautotrophicus (strain ATCC 29096 / DSM 1053 / JCM 10044 / NBRC 100330 / Delta H)</name>
    <name type="common">Methanobacterium thermoautotrophicum</name>
    <dbReference type="NCBI Taxonomy" id="187420"/>
    <lineage>
        <taxon>Archaea</taxon>
        <taxon>Methanobacteriati</taxon>
        <taxon>Methanobacteriota</taxon>
        <taxon>Methanomada group</taxon>
        <taxon>Methanobacteria</taxon>
        <taxon>Methanobacteriales</taxon>
        <taxon>Methanobacteriaceae</taxon>
        <taxon>Methanothermobacter</taxon>
    </lineage>
</organism>
<sequence length="622" mass="66048">MIHMVQILLTEPEKCDGCNKCLEACESVLGRSAIFLNKMDTGYHAIVCQQCVDPSCARGCFRDAIRRENGAVKIDQESCVGCKLCMLMCPIGAITYTDEGMVKCDQQCIEKPGDTPACVAACEQGCLEALDVMEYVNDIQRGFEIKTPSTGSITPSSPSSDLAAATQGLCVFCGTCEIVCPTDAIKIVEDHAEIDKTKCIMCGSCLAACPVLIPTGAGSIWDPRTIADIRYTSKAGKYVLRGFGTERRLPNFDDIIILPAQASIPPVDKYREPCNTSVVLGDRFAEEPLVLQTPVLIAGMSFGALSKESKLAMAKGSSMVGSCANTGEGGMLPEERELADNLMVQYSSGRFGVSSDYLNVADAIEVKIGQGAKPGMGGHLLAEKVSPEVAKIRGIPEGTDALSPARFLDATREGDLAKHIELLREVTDWRVPIVVKLGPGRVYEDVQIAAEAGADVISVDGMEGGTGAAPEVVIEHTGVPTLAALVQAVNGLNDIGLKDEVDLIITGGIRSGADVAKAMAMGADAVYIGTGAMIAMGCRACRMCYTGKCPVGVATQDPVLRERMDVDLAARRVANYIKSMTEEAKMLAQLAGHDDIRKFSPEDLRALDTNTAAITGLKLINQ</sequence>
<keyword evidence="4 6" id="KW-0314">Glutamate biosynthesis</keyword>
<dbReference type="AlphaFoldDB" id="O26208"/>
<evidence type="ECO:0000256" key="3">
    <source>
        <dbReference type="ARBA" id="ARBA00023002"/>
    </source>
</evidence>
<dbReference type="KEGG" id="mth:MTH_105"/>
<keyword evidence="7" id="KW-0408">Iron</keyword>
<feature type="domain" description="4Fe-4S ferredoxin-type" evidence="8">
    <location>
        <begin position="161"/>
        <end position="190"/>
    </location>
</feature>
<protein>
    <recommendedName>
        <fullName evidence="6">Archaeal glutamate synthase [NADPH]</fullName>
        <ecNumber evidence="6">1.4.1.13</ecNumber>
    </recommendedName>
</protein>
<dbReference type="Proteomes" id="UP000005223">
    <property type="component" value="Chromosome"/>
</dbReference>
<name>O26208_METTH</name>
<dbReference type="EnsemblBacteria" id="AAB84604">
    <property type="protein sequence ID" value="AAB84604"/>
    <property type="gene ID" value="MTH_105"/>
</dbReference>
<feature type="binding site" evidence="7">
    <location>
        <position position="176"/>
    </location>
    <ligand>
        <name>[4Fe-4S] cluster</name>
        <dbReference type="ChEBI" id="CHEBI:49883"/>
        <label>1</label>
    </ligand>
</feature>
<dbReference type="Gene3D" id="3.20.20.70">
    <property type="entry name" value="Aldolase class I"/>
    <property type="match status" value="1"/>
</dbReference>
<dbReference type="SUPFAM" id="SSF54862">
    <property type="entry name" value="4Fe-4S ferredoxins"/>
    <property type="match status" value="1"/>
</dbReference>
<evidence type="ECO:0000256" key="4">
    <source>
        <dbReference type="ARBA" id="ARBA00023164"/>
    </source>
</evidence>
<dbReference type="InterPro" id="IPR002932">
    <property type="entry name" value="Glu_synthdom"/>
</dbReference>
<dbReference type="Pfam" id="PF00037">
    <property type="entry name" value="Fer4"/>
    <property type="match status" value="1"/>
</dbReference>
<dbReference type="Pfam" id="PF01645">
    <property type="entry name" value="Glu_synthase"/>
    <property type="match status" value="1"/>
</dbReference>
<keyword evidence="7" id="KW-0411">Iron-sulfur</keyword>
<keyword evidence="6" id="KW-0521">NADP</keyword>
<accession>O26208</accession>
<dbReference type="GO" id="GO:0046872">
    <property type="term" value="F:metal ion binding"/>
    <property type="evidence" value="ECO:0007669"/>
    <property type="project" value="UniProtKB-KW"/>
</dbReference>
<evidence type="ECO:0000256" key="2">
    <source>
        <dbReference type="ARBA" id="ARBA00022605"/>
    </source>
</evidence>
<dbReference type="PANTHER" id="PTHR43819:SF1">
    <property type="entry name" value="ARCHAEAL-TYPE GLUTAMATE SYNTHASE [NADPH]"/>
    <property type="match status" value="1"/>
</dbReference>
<dbReference type="PIRSF" id="PIRSF500061">
    <property type="entry name" value="GOGAT_lg2_archl"/>
    <property type="match status" value="1"/>
</dbReference>
<dbReference type="InParanoid" id="O26208"/>
<dbReference type="InterPro" id="IPR043578">
    <property type="entry name" value="GltB_archl_type"/>
</dbReference>
<dbReference type="InterPro" id="IPR024188">
    <property type="entry name" value="GltB"/>
</dbReference>
<dbReference type="EC" id="1.4.1.13" evidence="6"/>
<evidence type="ECO:0000256" key="5">
    <source>
        <dbReference type="ARBA" id="ARBA00048151"/>
    </source>
</evidence>
<dbReference type="STRING" id="187420.MTH_105"/>
<dbReference type="GO" id="GO:0006537">
    <property type="term" value="P:glutamate biosynthetic process"/>
    <property type="evidence" value="ECO:0007669"/>
    <property type="project" value="UniProtKB-KW"/>
</dbReference>
<keyword evidence="6" id="KW-0285">Flavoprotein</keyword>
<feature type="binding site" evidence="7">
    <location>
        <position position="173"/>
    </location>
    <ligand>
        <name>[4Fe-4S] cluster</name>
        <dbReference type="ChEBI" id="CHEBI:49883"/>
        <label>1</label>
    </ligand>
</feature>
<evidence type="ECO:0000256" key="7">
    <source>
        <dbReference type="PIRSR" id="PIRSR006429-1"/>
    </source>
</evidence>
<dbReference type="PROSITE" id="PS00198">
    <property type="entry name" value="4FE4S_FER_1"/>
    <property type="match status" value="3"/>
</dbReference>
<feature type="domain" description="4Fe-4S ferredoxin-type" evidence="8">
    <location>
        <begin position="70"/>
        <end position="99"/>
    </location>
</feature>
<dbReference type="InterPro" id="IPR017896">
    <property type="entry name" value="4Fe4S_Fe-S-bd"/>
</dbReference>
<dbReference type="FunCoup" id="O26208">
    <property type="interactions" value="2"/>
</dbReference>
<dbReference type="GO" id="GO:0051539">
    <property type="term" value="F:4 iron, 4 sulfur cluster binding"/>
    <property type="evidence" value="ECO:0007669"/>
    <property type="project" value="UniProtKB-KW"/>
</dbReference>
<keyword evidence="2 6" id="KW-0028">Amino-acid biosynthesis</keyword>
<gene>
    <name evidence="9" type="ordered locus">MTH_105</name>
</gene>
<comment type="catalytic activity">
    <reaction evidence="5 6">
        <text>2 L-glutamate + NADP(+) = L-glutamine + 2-oxoglutarate + NADPH + H(+)</text>
        <dbReference type="Rhea" id="RHEA:15501"/>
        <dbReference type="ChEBI" id="CHEBI:15378"/>
        <dbReference type="ChEBI" id="CHEBI:16810"/>
        <dbReference type="ChEBI" id="CHEBI:29985"/>
        <dbReference type="ChEBI" id="CHEBI:57783"/>
        <dbReference type="ChEBI" id="CHEBI:58349"/>
        <dbReference type="ChEBI" id="CHEBI:58359"/>
        <dbReference type="EC" id="1.4.1.13"/>
    </reaction>
</comment>
<evidence type="ECO:0000259" key="8">
    <source>
        <dbReference type="PROSITE" id="PS51379"/>
    </source>
</evidence>
<dbReference type="InterPro" id="IPR013785">
    <property type="entry name" value="Aldolase_TIM"/>
</dbReference>
<feature type="binding site" evidence="7">
    <location>
        <position position="180"/>
    </location>
    <ligand>
        <name>[4Fe-4S] cluster</name>
        <dbReference type="ChEBI" id="CHEBI:49883"/>
        <label>2</label>
    </ligand>
</feature>
<evidence type="ECO:0000313" key="10">
    <source>
        <dbReference type="Proteomes" id="UP000005223"/>
    </source>
</evidence>
<dbReference type="SUPFAM" id="SSF51395">
    <property type="entry name" value="FMN-linked oxidoreductases"/>
    <property type="match status" value="1"/>
</dbReference>
<reference evidence="9 10" key="1">
    <citation type="journal article" date="1997" name="J. Bacteriol.">
        <title>Complete genome sequence of Methanobacterium thermoautotrophicum deltaH: functional analysis and comparative genomics.</title>
        <authorList>
            <person name="Smith D.R."/>
            <person name="Doucette-Stamm L.A."/>
            <person name="Deloughery C."/>
            <person name="Lee H.-M."/>
            <person name="Dubois J."/>
            <person name="Aldredge T."/>
            <person name="Bashirzadeh R."/>
            <person name="Blakely D."/>
            <person name="Cook R."/>
            <person name="Gilbert K."/>
            <person name="Harrison D."/>
            <person name="Hoang L."/>
            <person name="Keagle P."/>
            <person name="Lumm W."/>
            <person name="Pothier B."/>
            <person name="Qiu D."/>
            <person name="Spadafora R."/>
            <person name="Vicare R."/>
            <person name="Wang Y."/>
            <person name="Wierzbowski J."/>
            <person name="Gibson R."/>
            <person name="Jiwani N."/>
            <person name="Caruso A."/>
            <person name="Bush D."/>
            <person name="Safer H."/>
            <person name="Patwell D."/>
            <person name="Prabhakar S."/>
            <person name="McDougall S."/>
            <person name="Shimer G."/>
            <person name="Goyal A."/>
            <person name="Pietrovski S."/>
            <person name="Church G.M."/>
            <person name="Daniels C.J."/>
            <person name="Mao J.-i."/>
            <person name="Rice P."/>
            <person name="Nolling J."/>
            <person name="Reeve J.N."/>
        </authorList>
    </citation>
    <scope>NUCLEOTIDE SEQUENCE [LARGE SCALE GENOMIC DNA]</scope>
    <source>
        <strain evidence="10">ATCC 29096 / DSM 1053 / JCM 10044 / NBRC 100330 / Delta H</strain>
    </source>
</reference>
<dbReference type="PROSITE" id="PS51379">
    <property type="entry name" value="4FE4S_FER_2"/>
    <property type="match status" value="4"/>
</dbReference>
<feature type="domain" description="4Fe-4S ferredoxin-type" evidence="8">
    <location>
        <begin position="191"/>
        <end position="219"/>
    </location>
</feature>
<dbReference type="PANTHER" id="PTHR43819">
    <property type="entry name" value="ARCHAEAL-TYPE GLUTAMATE SYNTHASE [NADPH]"/>
    <property type="match status" value="1"/>
</dbReference>
<evidence type="ECO:0000256" key="6">
    <source>
        <dbReference type="PIRNR" id="PIRNR006429"/>
    </source>
</evidence>
<dbReference type="PaxDb" id="187420-MTH_105"/>
<dbReference type="EMBL" id="AE000666">
    <property type="protein sequence ID" value="AAB84604.1"/>
    <property type="molecule type" value="Genomic_DNA"/>
</dbReference>
<comment type="similarity">
    <text evidence="1 6">Belongs to the glutamate synthase family.</text>
</comment>
<dbReference type="PIR" id="E69006">
    <property type="entry name" value="E69006"/>
</dbReference>
<feature type="binding site" evidence="7">
    <location>
        <position position="170"/>
    </location>
    <ligand>
        <name>[4Fe-4S] cluster</name>
        <dbReference type="ChEBI" id="CHEBI:49883"/>
        <label>1</label>
    </ligand>
</feature>
<dbReference type="HOGENOM" id="CLU_023342_1_1_2"/>
<feature type="binding site" evidence="7">
    <location>
        <position position="205"/>
    </location>
    <ligand>
        <name>[4Fe-4S] cluster</name>
        <dbReference type="ChEBI" id="CHEBI:49883"/>
        <label>2</label>
    </ligand>
</feature>
<dbReference type="GO" id="GO:0004355">
    <property type="term" value="F:glutamate synthase (NADPH) activity"/>
    <property type="evidence" value="ECO:0007669"/>
    <property type="project" value="UniProtKB-EC"/>
</dbReference>
<feature type="domain" description="4Fe-4S ferredoxin-type" evidence="8">
    <location>
        <begin position="6"/>
        <end position="27"/>
    </location>
</feature>
<keyword evidence="6" id="KW-0288">FMN</keyword>
<dbReference type="Gene3D" id="3.30.70.20">
    <property type="match status" value="3"/>
</dbReference>
<comment type="cofactor">
    <cofactor evidence="6">
        <name>FMN</name>
        <dbReference type="ChEBI" id="CHEBI:58210"/>
    </cofactor>
</comment>
<feature type="binding site" evidence="7">
    <location>
        <position position="209"/>
    </location>
    <ligand>
        <name>[4Fe-4S] cluster</name>
        <dbReference type="ChEBI" id="CHEBI:49883"/>
        <label>1</label>
    </ligand>
</feature>
<keyword evidence="3 6" id="KW-0560">Oxidoreductase</keyword>
<dbReference type="PIRSF" id="PIRSF006429">
    <property type="entry name" value="GOGAT_lg_2"/>
    <property type="match status" value="1"/>
</dbReference>
<evidence type="ECO:0000313" key="9">
    <source>
        <dbReference type="EMBL" id="AAB84604.1"/>
    </source>
</evidence>
<feature type="binding site" evidence="7">
    <location>
        <position position="199"/>
    </location>
    <ligand>
        <name>[4Fe-4S] cluster</name>
        <dbReference type="ChEBI" id="CHEBI:49883"/>
        <label>2</label>
    </ligand>
</feature>
<dbReference type="InterPro" id="IPR017900">
    <property type="entry name" value="4Fe4S_Fe_S_CS"/>
</dbReference>